<evidence type="ECO:0000313" key="2">
    <source>
        <dbReference type="Proteomes" id="UP000435187"/>
    </source>
</evidence>
<keyword evidence="2" id="KW-1185">Reference proteome</keyword>
<reference evidence="1 2" key="1">
    <citation type="submission" date="2019-10" db="EMBL/GenBank/DDBJ databases">
        <title>Gracilibacillus salitolerans sp. nov., a moderate halophile isolated from a saline soil in northwest China.</title>
        <authorList>
            <person name="Gan L."/>
        </authorList>
    </citation>
    <scope>NUCLEOTIDE SEQUENCE [LARGE SCALE GENOMIC DNA]</scope>
    <source>
        <strain evidence="1 2">TP2-8</strain>
    </source>
</reference>
<proteinExistence type="predicted"/>
<sequence>MKTLNDVLESGGKIQIYYFEPTTKEEAMQKLKPFMDLGELDEKESDQGTKWLAIESDKVVVTAFYGDKEERLERAKEELQHA</sequence>
<gene>
    <name evidence="1" type="ORF">GH885_01995</name>
</gene>
<name>A0A6N7QSX9_9BACI</name>
<dbReference type="RefSeq" id="WP_153833984.1">
    <property type="nucleotide sequence ID" value="NZ_JBHUMW010000105.1"/>
</dbReference>
<dbReference type="AlphaFoldDB" id="A0A6N7QSX9"/>
<protein>
    <submittedName>
        <fullName evidence="1">Uncharacterized protein</fullName>
    </submittedName>
</protein>
<organism evidence="1 2">
    <name type="scientific">Gracilibacillus thailandensis</name>
    <dbReference type="NCBI Taxonomy" id="563735"/>
    <lineage>
        <taxon>Bacteria</taxon>
        <taxon>Bacillati</taxon>
        <taxon>Bacillota</taxon>
        <taxon>Bacilli</taxon>
        <taxon>Bacillales</taxon>
        <taxon>Bacillaceae</taxon>
        <taxon>Gracilibacillus</taxon>
    </lineage>
</organism>
<dbReference type="EMBL" id="WJEE01000002">
    <property type="protein sequence ID" value="MRI65118.1"/>
    <property type="molecule type" value="Genomic_DNA"/>
</dbReference>
<comment type="caution">
    <text evidence="1">The sequence shown here is derived from an EMBL/GenBank/DDBJ whole genome shotgun (WGS) entry which is preliminary data.</text>
</comment>
<dbReference type="Proteomes" id="UP000435187">
    <property type="component" value="Unassembled WGS sequence"/>
</dbReference>
<accession>A0A6N7QSX9</accession>
<evidence type="ECO:0000313" key="1">
    <source>
        <dbReference type="EMBL" id="MRI65118.1"/>
    </source>
</evidence>